<dbReference type="PROSITE" id="PS50800">
    <property type="entry name" value="SAP"/>
    <property type="match status" value="1"/>
</dbReference>
<dbReference type="InterPro" id="IPR003034">
    <property type="entry name" value="SAP_dom"/>
</dbReference>
<keyword evidence="1 4" id="KW-0479">Metal-binding</keyword>
<sequence length="480" mass="53985">MATSELHAASTGYQISDTDEEDEACCSDSDSDYDPDDSDDDGGGDRDGGGGDRDGGGGGGVPDDAHSQFSELSIKNTAKSRARKDVDRSDDATQPRLQASFMEIDEKEDESAEMVLSLVHAGQLEKLKVEQCKAYLRKNGLRLTGNKETLIQRIKEHIEIFTGKGEEKYPVSSFVLRCKGDACTGDVVMFEQNVYELFNIASRSASGPPCGKRIVAGRIVKESYGAAKQQHTFTIEVLWSKGEKPLPPLHPLLIKGRNLYRYNTMRQRWEDEGERAKALMEKHARGSLARSDREARLQDKERRKLKKESRTSRKQNIKKNGAQKISISTSKTGNEAGQLRGSSIAGIQPIVRPIQMNSTENHRSRDQFQEKRGDPQNRGKSLSFMNTTKHELSHSRNDANLGNQRPNHNFSNINGAVQVPHWVHERQPLAIVNQHPRNFMGGAEQGRRKPQRCRYFEQGRCYFGDKCKFLHEHGERGQRF</sequence>
<dbReference type="SMART" id="SM00513">
    <property type="entry name" value="SAP"/>
    <property type="match status" value="1"/>
</dbReference>
<dbReference type="SUPFAM" id="SSF68906">
    <property type="entry name" value="SAP domain"/>
    <property type="match status" value="1"/>
</dbReference>
<comment type="caution">
    <text evidence="8">The sequence shown here is derived from an EMBL/GenBank/DDBJ whole genome shotgun (WGS) entry which is preliminary data.</text>
</comment>
<accession>A0ABD3K8G0</accession>
<dbReference type="InterPro" id="IPR036855">
    <property type="entry name" value="Znf_CCCH_sf"/>
</dbReference>
<feature type="compositionally biased region" description="Basic and acidic residues" evidence="5">
    <location>
        <begin position="83"/>
        <end position="93"/>
    </location>
</feature>
<dbReference type="PANTHER" id="PTHR35323">
    <property type="entry name" value="SAP DOMAIN-CONTAINING PROTEIN"/>
    <property type="match status" value="1"/>
</dbReference>
<dbReference type="SMART" id="SM00356">
    <property type="entry name" value="ZnF_C3H1"/>
    <property type="match status" value="1"/>
</dbReference>
<feature type="compositionally biased region" description="Basic and acidic residues" evidence="5">
    <location>
        <begin position="360"/>
        <end position="377"/>
    </location>
</feature>
<feature type="compositionally biased region" description="Acidic residues" evidence="5">
    <location>
        <begin position="17"/>
        <end position="42"/>
    </location>
</feature>
<dbReference type="InterPro" id="IPR036361">
    <property type="entry name" value="SAP_dom_sf"/>
</dbReference>
<reference evidence="8 9" key="1">
    <citation type="submission" date="2024-11" db="EMBL/GenBank/DDBJ databases">
        <title>Chromosome-level genome assembly of Eucalyptus globulus Labill. provides insights into its genome evolution.</title>
        <authorList>
            <person name="Li X."/>
        </authorList>
    </citation>
    <scope>NUCLEOTIDE SEQUENCE [LARGE SCALE GENOMIC DNA]</scope>
    <source>
        <strain evidence="8">CL2024</strain>
        <tissue evidence="8">Fresh tender leaves</tissue>
    </source>
</reference>
<evidence type="ECO:0000256" key="2">
    <source>
        <dbReference type="ARBA" id="ARBA00022771"/>
    </source>
</evidence>
<evidence type="ECO:0000256" key="5">
    <source>
        <dbReference type="SAM" id="MobiDB-lite"/>
    </source>
</evidence>
<gene>
    <name evidence="8" type="ORF">ACJRO7_024369</name>
</gene>
<evidence type="ECO:0000313" key="9">
    <source>
        <dbReference type="Proteomes" id="UP001634007"/>
    </source>
</evidence>
<protein>
    <recommendedName>
        <fullName evidence="10">Zinc finger CCCH domain-containing protein 62</fullName>
    </recommendedName>
</protein>
<feature type="compositionally biased region" description="Basic and acidic residues" evidence="5">
    <location>
        <begin position="43"/>
        <end position="55"/>
    </location>
</feature>
<evidence type="ECO:0000313" key="8">
    <source>
        <dbReference type="EMBL" id="KAL3735222.1"/>
    </source>
</evidence>
<feature type="domain" description="C3H1-type" evidence="6">
    <location>
        <begin position="447"/>
        <end position="474"/>
    </location>
</feature>
<dbReference type="Gene3D" id="4.10.1000.10">
    <property type="entry name" value="Zinc finger, CCCH-type"/>
    <property type="match status" value="1"/>
</dbReference>
<dbReference type="EMBL" id="JBJKBG010000006">
    <property type="protein sequence ID" value="KAL3735222.1"/>
    <property type="molecule type" value="Genomic_DNA"/>
</dbReference>
<evidence type="ECO:0000256" key="4">
    <source>
        <dbReference type="PROSITE-ProRule" id="PRU00723"/>
    </source>
</evidence>
<dbReference type="Gene3D" id="1.10.720.30">
    <property type="entry name" value="SAP domain"/>
    <property type="match status" value="1"/>
</dbReference>
<proteinExistence type="predicted"/>
<evidence type="ECO:0000256" key="3">
    <source>
        <dbReference type="ARBA" id="ARBA00022833"/>
    </source>
</evidence>
<feature type="zinc finger region" description="C3H1-type" evidence="4">
    <location>
        <begin position="447"/>
        <end position="474"/>
    </location>
</feature>
<dbReference type="PROSITE" id="PS50103">
    <property type="entry name" value="ZF_C3H1"/>
    <property type="match status" value="1"/>
</dbReference>
<feature type="compositionally biased region" description="Polar residues" evidence="5">
    <location>
        <begin position="323"/>
        <end position="335"/>
    </location>
</feature>
<dbReference type="AlphaFoldDB" id="A0ABD3K8G0"/>
<dbReference type="GO" id="GO:0008270">
    <property type="term" value="F:zinc ion binding"/>
    <property type="evidence" value="ECO:0007669"/>
    <property type="project" value="UniProtKB-KW"/>
</dbReference>
<dbReference type="Pfam" id="PF24766">
    <property type="entry name" value="DUF7699"/>
    <property type="match status" value="1"/>
</dbReference>
<dbReference type="Pfam" id="PF02037">
    <property type="entry name" value="SAP"/>
    <property type="match status" value="1"/>
</dbReference>
<keyword evidence="9" id="KW-1185">Reference proteome</keyword>
<evidence type="ECO:0000259" key="6">
    <source>
        <dbReference type="PROSITE" id="PS50103"/>
    </source>
</evidence>
<dbReference type="Pfam" id="PF18044">
    <property type="entry name" value="zf-CCCH_4"/>
    <property type="match status" value="1"/>
</dbReference>
<name>A0ABD3K8G0_EUCGL</name>
<evidence type="ECO:0000256" key="1">
    <source>
        <dbReference type="ARBA" id="ARBA00022723"/>
    </source>
</evidence>
<evidence type="ECO:0000259" key="7">
    <source>
        <dbReference type="PROSITE" id="PS50800"/>
    </source>
</evidence>
<dbReference type="SUPFAM" id="SSF90229">
    <property type="entry name" value="CCCH zinc finger"/>
    <property type="match status" value="1"/>
</dbReference>
<keyword evidence="2 4" id="KW-0863">Zinc-finger</keyword>
<evidence type="ECO:0008006" key="10">
    <source>
        <dbReference type="Google" id="ProtNLM"/>
    </source>
</evidence>
<feature type="region of interest" description="Disordered" evidence="5">
    <location>
        <begin position="281"/>
        <end position="382"/>
    </location>
</feature>
<keyword evidence="3 4" id="KW-0862">Zinc</keyword>
<organism evidence="8 9">
    <name type="scientific">Eucalyptus globulus</name>
    <name type="common">Tasmanian blue gum</name>
    <dbReference type="NCBI Taxonomy" id="34317"/>
    <lineage>
        <taxon>Eukaryota</taxon>
        <taxon>Viridiplantae</taxon>
        <taxon>Streptophyta</taxon>
        <taxon>Embryophyta</taxon>
        <taxon>Tracheophyta</taxon>
        <taxon>Spermatophyta</taxon>
        <taxon>Magnoliopsida</taxon>
        <taxon>eudicotyledons</taxon>
        <taxon>Gunneridae</taxon>
        <taxon>Pentapetalae</taxon>
        <taxon>rosids</taxon>
        <taxon>malvids</taxon>
        <taxon>Myrtales</taxon>
        <taxon>Myrtaceae</taxon>
        <taxon>Myrtoideae</taxon>
        <taxon>Eucalypteae</taxon>
        <taxon>Eucalyptus</taxon>
    </lineage>
</organism>
<feature type="region of interest" description="Disordered" evidence="5">
    <location>
        <begin position="1"/>
        <end position="96"/>
    </location>
</feature>
<dbReference type="PANTHER" id="PTHR35323:SF5">
    <property type="entry name" value="ZINC FINGER CCCH DOMAIN-CONTAINING PROTEIN 62"/>
    <property type="match status" value="1"/>
</dbReference>
<feature type="compositionally biased region" description="Polar residues" evidence="5">
    <location>
        <begin position="67"/>
        <end position="79"/>
    </location>
</feature>
<feature type="compositionally biased region" description="Basic residues" evidence="5">
    <location>
        <begin position="303"/>
        <end position="317"/>
    </location>
</feature>
<dbReference type="InterPro" id="IPR000571">
    <property type="entry name" value="Znf_CCCH"/>
</dbReference>
<feature type="compositionally biased region" description="Basic and acidic residues" evidence="5">
    <location>
        <begin position="281"/>
        <end position="302"/>
    </location>
</feature>
<dbReference type="InterPro" id="IPR041367">
    <property type="entry name" value="Znf-CCCH_4"/>
</dbReference>
<feature type="domain" description="SAP" evidence="7">
    <location>
        <begin position="124"/>
        <end position="158"/>
    </location>
</feature>
<dbReference type="InterPro" id="IPR056116">
    <property type="entry name" value="DUF7699"/>
</dbReference>
<dbReference type="Proteomes" id="UP001634007">
    <property type="component" value="Unassembled WGS sequence"/>
</dbReference>